<evidence type="ECO:0000259" key="3">
    <source>
        <dbReference type="Pfam" id="PF16344"/>
    </source>
</evidence>
<dbReference type="Pfam" id="PF04773">
    <property type="entry name" value="FecR"/>
    <property type="match status" value="1"/>
</dbReference>
<dbReference type="InterPro" id="IPR032508">
    <property type="entry name" value="FecR_C"/>
</dbReference>
<dbReference type="InterPro" id="IPR012373">
    <property type="entry name" value="Ferrdict_sens_TM"/>
</dbReference>
<dbReference type="OrthoDB" id="643766at2"/>
<keyword evidence="1" id="KW-0812">Transmembrane</keyword>
<dbReference type="PANTHER" id="PTHR30273">
    <property type="entry name" value="PERIPLASMIC SIGNAL SENSOR AND SIGMA FACTOR ACTIVATOR FECR-RELATED"/>
    <property type="match status" value="1"/>
</dbReference>
<feature type="transmembrane region" description="Helical" evidence="1">
    <location>
        <begin position="126"/>
        <end position="147"/>
    </location>
</feature>
<evidence type="ECO:0000313" key="5">
    <source>
        <dbReference type="Proteomes" id="UP000317593"/>
    </source>
</evidence>
<gene>
    <name evidence="4" type="ORF">SAMN06265218_11467</name>
</gene>
<keyword evidence="1" id="KW-1133">Transmembrane helix</keyword>
<evidence type="ECO:0000313" key="4">
    <source>
        <dbReference type="EMBL" id="SMO81079.1"/>
    </source>
</evidence>
<accession>A0A521EAY0</accession>
<dbReference type="PANTHER" id="PTHR30273:SF2">
    <property type="entry name" value="PROTEIN FECR"/>
    <property type="match status" value="1"/>
</dbReference>
<feature type="domain" description="FecR protein" evidence="2">
    <location>
        <begin position="167"/>
        <end position="257"/>
    </location>
</feature>
<reference evidence="4 5" key="1">
    <citation type="submission" date="2017-05" db="EMBL/GenBank/DDBJ databases">
        <authorList>
            <person name="Varghese N."/>
            <person name="Submissions S."/>
        </authorList>
    </citation>
    <scope>NUCLEOTIDE SEQUENCE [LARGE SCALE GENOMIC DNA]</scope>
    <source>
        <strain evidence="4 5">DSM 21194</strain>
    </source>
</reference>
<keyword evidence="5" id="KW-1185">Reference proteome</keyword>
<dbReference type="AlphaFoldDB" id="A0A521EAY0"/>
<sequence>MPSERLKAEKKLLFLSGYRPGKGIIYIETQIKTLMNDFPKRQLLINYLLGLCTPGEEEEVEYWLDKEPGNITLLQEVSKEIGYEGRLSAADTIEVKDQLFAEVDNTADAGSAKRGYRPNAHIGRGLWLKVAAMVVVILTAGGLGLYYSDFSSFSEDSVTQFDQRTLSKGQTATLRFGDGSVIKLNAGSTLRYPEKFSRERREVYLEGEAFFSIAHDESRPFLVHAKNTTTRVLGTSFNIRAYSSEDALQVAVAEGEVAVSRAEEQPVSSRETIYVTRNQWVTYRSSGQLIEKGEGNIDDLIAWKDKRLIFTDKPLEEIAVQLERWYNVEVLLADSSLKKRRLSASFTDEPLSEVLTVIALSLDITYKQDGQVITFQENSL</sequence>
<dbReference type="EMBL" id="FXTH01000014">
    <property type="protein sequence ID" value="SMO81079.1"/>
    <property type="molecule type" value="Genomic_DNA"/>
</dbReference>
<organism evidence="4 5">
    <name type="scientific">Fodinibius sediminis</name>
    <dbReference type="NCBI Taxonomy" id="1214077"/>
    <lineage>
        <taxon>Bacteria</taxon>
        <taxon>Pseudomonadati</taxon>
        <taxon>Balneolota</taxon>
        <taxon>Balneolia</taxon>
        <taxon>Balneolales</taxon>
        <taxon>Balneolaceae</taxon>
        <taxon>Fodinibius</taxon>
    </lineage>
</organism>
<protein>
    <submittedName>
        <fullName evidence="4">FecR family protein</fullName>
    </submittedName>
</protein>
<feature type="domain" description="Protein FecR C-terminal" evidence="3">
    <location>
        <begin position="307"/>
        <end position="374"/>
    </location>
</feature>
<dbReference type="Gene3D" id="2.60.120.1440">
    <property type="match status" value="1"/>
</dbReference>
<dbReference type="Proteomes" id="UP000317593">
    <property type="component" value="Unassembled WGS sequence"/>
</dbReference>
<name>A0A521EAY0_9BACT</name>
<dbReference type="InterPro" id="IPR006860">
    <property type="entry name" value="FecR"/>
</dbReference>
<dbReference type="GO" id="GO:0016989">
    <property type="term" value="F:sigma factor antagonist activity"/>
    <property type="evidence" value="ECO:0007669"/>
    <property type="project" value="TreeGrafter"/>
</dbReference>
<keyword evidence="1" id="KW-0472">Membrane</keyword>
<proteinExistence type="predicted"/>
<evidence type="ECO:0000256" key="1">
    <source>
        <dbReference type="SAM" id="Phobius"/>
    </source>
</evidence>
<dbReference type="PIRSF" id="PIRSF018266">
    <property type="entry name" value="FecR"/>
    <property type="match status" value="1"/>
</dbReference>
<evidence type="ECO:0000259" key="2">
    <source>
        <dbReference type="Pfam" id="PF04773"/>
    </source>
</evidence>
<dbReference type="Gene3D" id="3.55.50.30">
    <property type="match status" value="1"/>
</dbReference>
<dbReference type="Pfam" id="PF16344">
    <property type="entry name" value="FecR_C"/>
    <property type="match status" value="1"/>
</dbReference>